<dbReference type="InterPro" id="IPR019897">
    <property type="entry name" value="RidA_CS"/>
</dbReference>
<evidence type="ECO:0000256" key="1">
    <source>
        <dbReference type="ARBA" id="ARBA00010552"/>
    </source>
</evidence>
<dbReference type="CDD" id="cd06150">
    <property type="entry name" value="YjgF_YER057c_UK114_like_2"/>
    <property type="match status" value="1"/>
</dbReference>
<accession>A0ABV1M2R1</accession>
<dbReference type="PANTHER" id="PTHR47328">
    <property type="match status" value="1"/>
</dbReference>
<evidence type="ECO:0000313" key="3">
    <source>
        <dbReference type="Proteomes" id="UP001433638"/>
    </source>
</evidence>
<comment type="similarity">
    <text evidence="1">Belongs to the RutC family.</text>
</comment>
<proteinExistence type="inferred from homology"/>
<dbReference type="RefSeq" id="WP_349582878.1">
    <property type="nucleotide sequence ID" value="NZ_JBEFLD010000001.1"/>
</dbReference>
<dbReference type="Proteomes" id="UP001433638">
    <property type="component" value="Unassembled WGS sequence"/>
</dbReference>
<name>A0ABV1M2R1_9NEIS</name>
<dbReference type="EMBL" id="JBEFLD010000001">
    <property type="protein sequence ID" value="MEQ6289229.1"/>
    <property type="molecule type" value="Genomic_DNA"/>
</dbReference>
<dbReference type="Gene3D" id="3.30.1330.40">
    <property type="entry name" value="RutC-like"/>
    <property type="match status" value="1"/>
</dbReference>
<dbReference type="InterPro" id="IPR035959">
    <property type="entry name" value="RutC-like_sf"/>
</dbReference>
<dbReference type="Pfam" id="PF01042">
    <property type="entry name" value="Ribonuc_L-PSP"/>
    <property type="match status" value="1"/>
</dbReference>
<dbReference type="InterPro" id="IPR035709">
    <property type="entry name" value="YoaB-like"/>
</dbReference>
<evidence type="ECO:0000313" key="2">
    <source>
        <dbReference type="EMBL" id="MEQ6289229.1"/>
    </source>
</evidence>
<comment type="caution">
    <text evidence="2">The sequence shown here is derived from an EMBL/GenBank/DDBJ whole genome shotgun (WGS) entry which is preliminary data.</text>
</comment>
<sequence length="114" mass="12517">MSIHRHLPGKRMSEAVIVNGLIYTVQVPESGQGDARAQTAETLALVDKVLAELGSDKSRIIEATIFMPDLNEFDQMNEAWDAWVAEGHAPVRCTVGAKLAHPDWKLEIRIVAAV</sequence>
<organism evidence="2 3">
    <name type="scientific">Vogesella oryzagri</name>
    <dbReference type="NCBI Taxonomy" id="3160864"/>
    <lineage>
        <taxon>Bacteria</taxon>
        <taxon>Pseudomonadati</taxon>
        <taxon>Pseudomonadota</taxon>
        <taxon>Betaproteobacteria</taxon>
        <taxon>Neisseriales</taxon>
        <taxon>Chromobacteriaceae</taxon>
        <taxon>Vogesella</taxon>
    </lineage>
</organism>
<keyword evidence="3" id="KW-1185">Reference proteome</keyword>
<dbReference type="PROSITE" id="PS01094">
    <property type="entry name" value="UPF0076"/>
    <property type="match status" value="1"/>
</dbReference>
<dbReference type="SUPFAM" id="SSF55298">
    <property type="entry name" value="YjgF-like"/>
    <property type="match status" value="1"/>
</dbReference>
<reference evidence="2" key="1">
    <citation type="submission" date="2024-06" db="EMBL/GenBank/DDBJ databases">
        <title>Genome sequence of Vogesella sp. MAHUQ-64.</title>
        <authorList>
            <person name="Huq M.A."/>
        </authorList>
    </citation>
    <scope>NUCLEOTIDE SEQUENCE</scope>
    <source>
        <strain evidence="2">MAHUQ-64</strain>
    </source>
</reference>
<protein>
    <submittedName>
        <fullName evidence="2">RidA family protein</fullName>
    </submittedName>
</protein>
<gene>
    <name evidence="2" type="ORF">ABNW52_01180</name>
</gene>
<dbReference type="PANTHER" id="PTHR47328:SF1">
    <property type="entry name" value="RUTC FAMILY PROTEIN YOAB"/>
    <property type="match status" value="1"/>
</dbReference>
<dbReference type="InterPro" id="IPR006175">
    <property type="entry name" value="YjgF/YER057c/UK114"/>
</dbReference>